<keyword evidence="2" id="KW-1185">Reference proteome</keyword>
<dbReference type="AlphaFoldDB" id="A0A9P8XWF1"/>
<dbReference type="Proteomes" id="UP000756346">
    <property type="component" value="Unassembled WGS sequence"/>
</dbReference>
<evidence type="ECO:0000313" key="2">
    <source>
        <dbReference type="Proteomes" id="UP000756346"/>
    </source>
</evidence>
<protein>
    <submittedName>
        <fullName evidence="1">Uncharacterized protein</fullName>
    </submittedName>
</protein>
<dbReference type="RefSeq" id="XP_046007388.1">
    <property type="nucleotide sequence ID" value="XM_046151935.1"/>
</dbReference>
<dbReference type="GeneID" id="70181481"/>
<organism evidence="1 2">
    <name type="scientific">Microdochium trichocladiopsis</name>
    <dbReference type="NCBI Taxonomy" id="1682393"/>
    <lineage>
        <taxon>Eukaryota</taxon>
        <taxon>Fungi</taxon>
        <taxon>Dikarya</taxon>
        <taxon>Ascomycota</taxon>
        <taxon>Pezizomycotina</taxon>
        <taxon>Sordariomycetes</taxon>
        <taxon>Xylariomycetidae</taxon>
        <taxon>Xylariales</taxon>
        <taxon>Microdochiaceae</taxon>
        <taxon>Microdochium</taxon>
    </lineage>
</organism>
<sequence length="118" mass="12920">MSSSRPSSDWSLSHLEIHHQDMAGSGSQSREVKLPIVNHCQNTTDEKFCVKPLVAIPHTTSIADMLGCTASLSLYDSIQHHKLAPINGAVLSLWAQQIPPSPSWRSLPHNQLTPCAMI</sequence>
<evidence type="ECO:0000313" key="1">
    <source>
        <dbReference type="EMBL" id="KAH7021187.1"/>
    </source>
</evidence>
<reference evidence="1" key="1">
    <citation type="journal article" date="2021" name="Nat. Commun.">
        <title>Genetic determinants of endophytism in the Arabidopsis root mycobiome.</title>
        <authorList>
            <person name="Mesny F."/>
            <person name="Miyauchi S."/>
            <person name="Thiergart T."/>
            <person name="Pickel B."/>
            <person name="Atanasova L."/>
            <person name="Karlsson M."/>
            <person name="Huettel B."/>
            <person name="Barry K.W."/>
            <person name="Haridas S."/>
            <person name="Chen C."/>
            <person name="Bauer D."/>
            <person name="Andreopoulos W."/>
            <person name="Pangilinan J."/>
            <person name="LaButti K."/>
            <person name="Riley R."/>
            <person name="Lipzen A."/>
            <person name="Clum A."/>
            <person name="Drula E."/>
            <person name="Henrissat B."/>
            <person name="Kohler A."/>
            <person name="Grigoriev I.V."/>
            <person name="Martin F.M."/>
            <person name="Hacquard S."/>
        </authorList>
    </citation>
    <scope>NUCLEOTIDE SEQUENCE</scope>
    <source>
        <strain evidence="1">MPI-CAGE-CH-0230</strain>
    </source>
</reference>
<dbReference type="EMBL" id="JAGTJQ010000010">
    <property type="protein sequence ID" value="KAH7021187.1"/>
    <property type="molecule type" value="Genomic_DNA"/>
</dbReference>
<comment type="caution">
    <text evidence="1">The sequence shown here is derived from an EMBL/GenBank/DDBJ whole genome shotgun (WGS) entry which is preliminary data.</text>
</comment>
<name>A0A9P8XWF1_9PEZI</name>
<gene>
    <name evidence="1" type="ORF">B0I36DRAFT_29798</name>
</gene>
<proteinExistence type="predicted"/>
<accession>A0A9P8XWF1</accession>